<dbReference type="AlphaFoldDB" id="A0AAF3JAE9"/>
<evidence type="ECO:0000259" key="2">
    <source>
        <dbReference type="PROSITE" id="PS50015"/>
    </source>
</evidence>
<dbReference type="Gene3D" id="1.10.225.10">
    <property type="entry name" value="Saposin-like"/>
    <property type="match status" value="1"/>
</dbReference>
<dbReference type="WBParaSite" id="MBELARI_LOCUS6412">
    <property type="protein sequence ID" value="MBELARI_LOCUS6412"/>
    <property type="gene ID" value="MBELARI_LOCUS6412"/>
</dbReference>
<keyword evidence="1" id="KW-1015">Disulfide bond</keyword>
<sequence length="88" mass="9911">MVVISSETDSCQICEQILQEAARNLQKDYAENELLKELLLACNSLEATYDRETVQKCIGFTYPNIDIIYNDFKAGKDAHSTCVEIGQC</sequence>
<dbReference type="SMART" id="SM00741">
    <property type="entry name" value="SapB"/>
    <property type="match status" value="1"/>
</dbReference>
<dbReference type="Proteomes" id="UP000887575">
    <property type="component" value="Unassembled WGS sequence"/>
</dbReference>
<name>A0AAF3JAE9_9BILA</name>
<dbReference type="SUPFAM" id="SSF47862">
    <property type="entry name" value="Saposin"/>
    <property type="match status" value="1"/>
</dbReference>
<dbReference type="InterPro" id="IPR011001">
    <property type="entry name" value="Saposin-like"/>
</dbReference>
<accession>A0AAF3JAE9</accession>
<evidence type="ECO:0000313" key="3">
    <source>
        <dbReference type="Proteomes" id="UP000887575"/>
    </source>
</evidence>
<dbReference type="InterPro" id="IPR008139">
    <property type="entry name" value="SaposinB_dom"/>
</dbReference>
<organism evidence="3 4">
    <name type="scientific">Mesorhabditis belari</name>
    <dbReference type="NCBI Taxonomy" id="2138241"/>
    <lineage>
        <taxon>Eukaryota</taxon>
        <taxon>Metazoa</taxon>
        <taxon>Ecdysozoa</taxon>
        <taxon>Nematoda</taxon>
        <taxon>Chromadorea</taxon>
        <taxon>Rhabditida</taxon>
        <taxon>Rhabditina</taxon>
        <taxon>Rhabditomorpha</taxon>
        <taxon>Rhabditoidea</taxon>
        <taxon>Rhabditidae</taxon>
        <taxon>Mesorhabditinae</taxon>
        <taxon>Mesorhabditis</taxon>
    </lineage>
</organism>
<keyword evidence="3" id="KW-1185">Reference proteome</keyword>
<feature type="domain" description="Saposin B-type" evidence="2">
    <location>
        <begin position="7"/>
        <end position="88"/>
    </location>
</feature>
<proteinExistence type="predicted"/>
<reference evidence="4" key="1">
    <citation type="submission" date="2024-02" db="UniProtKB">
        <authorList>
            <consortium name="WormBaseParasite"/>
        </authorList>
    </citation>
    <scope>IDENTIFICATION</scope>
</reference>
<dbReference type="PROSITE" id="PS50015">
    <property type="entry name" value="SAP_B"/>
    <property type="match status" value="1"/>
</dbReference>
<protein>
    <recommendedName>
        <fullName evidence="2">Saposin B-type domain-containing protein</fullName>
    </recommendedName>
</protein>
<evidence type="ECO:0000313" key="4">
    <source>
        <dbReference type="WBParaSite" id="MBELARI_LOCUS6412"/>
    </source>
</evidence>
<evidence type="ECO:0000256" key="1">
    <source>
        <dbReference type="ARBA" id="ARBA00023157"/>
    </source>
</evidence>